<dbReference type="EMBL" id="PP429227">
    <property type="protein sequence ID" value="XCI77656.1"/>
    <property type="molecule type" value="Genomic_DNA"/>
</dbReference>
<organism evidence="1">
    <name type="scientific">Rhizobium phage IG49</name>
    <dbReference type="NCBI Taxonomy" id="3129228"/>
    <lineage>
        <taxon>Viruses</taxon>
        <taxon>Duplodnaviria</taxon>
        <taxon>Heunggongvirae</taxon>
        <taxon>Uroviricota</taxon>
        <taxon>Caudoviricetes</taxon>
    </lineage>
</organism>
<proteinExistence type="predicted"/>
<accession>A0AAU8HYG0</accession>
<reference evidence="1" key="1">
    <citation type="submission" date="2024-03" db="EMBL/GenBank/DDBJ databases">
        <authorList>
            <person name="Chantapakul B."/>
            <person name="Wang S."/>
        </authorList>
    </citation>
    <scope>NUCLEOTIDE SEQUENCE</scope>
</reference>
<name>A0AAU8HYG0_9CAUD</name>
<sequence length="188" mass="22657">MHNYITIRNNFLRHVEKNVRGIPFDQKVTYVKENFNSLFASFEQKSFLNSNAAILLKQKTVLEFRTLERKVTEDIAKHQEQIDLTRRMDIIRASDREDIKKREERIAYLKFKYNAKTTQVDRDFIPGEFFDEKTRSLNIFKKDIHNAVETRYKIDKIADSFFIYPEKEKIEEETNEIVNVVESRYYRA</sequence>
<protein>
    <submittedName>
        <fullName evidence="1">Uncharacterized protein</fullName>
    </submittedName>
</protein>
<gene>
    <name evidence="1" type="ORF">VGRTQORK_CDS0043</name>
</gene>
<evidence type="ECO:0000313" key="1">
    <source>
        <dbReference type="EMBL" id="XCI77656.1"/>
    </source>
</evidence>